<dbReference type="Proteomes" id="UP000193749">
    <property type="component" value="Unassembled WGS sequence"/>
</dbReference>
<comment type="caution">
    <text evidence="5">The sequence shown here is derived from an EMBL/GenBank/DDBJ whole genome shotgun (WGS) entry which is preliminary data.</text>
</comment>
<comment type="cofactor">
    <cofactor evidence="3">
        <name>Zn(2+)</name>
        <dbReference type="ChEBI" id="CHEBI:29105"/>
    </cofactor>
    <text evidence="3">Binds 2 Zn(2+) ions per subunit.</text>
</comment>
<organism evidence="5 6">
    <name type="scientific">Pantoea cypripedii</name>
    <name type="common">Pectobacterium cypripedii</name>
    <name type="synonym">Erwinia cypripedii</name>
    <dbReference type="NCBI Taxonomy" id="55209"/>
    <lineage>
        <taxon>Bacteria</taxon>
        <taxon>Pseudomonadati</taxon>
        <taxon>Pseudomonadota</taxon>
        <taxon>Gammaproteobacteria</taxon>
        <taxon>Enterobacterales</taxon>
        <taxon>Erwiniaceae</taxon>
        <taxon>Pantoea</taxon>
    </lineage>
</organism>
<dbReference type="PIRSF" id="PIRSF001235">
    <property type="entry name" value="Amidase_carbamoylase"/>
    <property type="match status" value="1"/>
</dbReference>
<feature type="binding site" evidence="3">
    <location>
        <position position="379"/>
    </location>
    <ligand>
        <name>Zn(2+)</name>
        <dbReference type="ChEBI" id="CHEBI:29105"/>
        <label>2</label>
    </ligand>
</feature>
<evidence type="ECO:0000313" key="6">
    <source>
        <dbReference type="Proteomes" id="UP000193749"/>
    </source>
</evidence>
<feature type="binding site" evidence="3">
    <location>
        <position position="126"/>
    </location>
    <ligand>
        <name>Zn(2+)</name>
        <dbReference type="ChEBI" id="CHEBI:29105"/>
        <label>2</label>
    </ligand>
</feature>
<dbReference type="AlphaFoldDB" id="A0A1X1EU96"/>
<feature type="binding site" evidence="3">
    <location>
        <position position="91"/>
    </location>
    <ligand>
        <name>Zn(2+)</name>
        <dbReference type="ChEBI" id="CHEBI:29105"/>
        <label>2</label>
    </ligand>
</feature>
<dbReference type="Gene3D" id="3.30.70.360">
    <property type="match status" value="1"/>
</dbReference>
<dbReference type="SUPFAM" id="SSF55031">
    <property type="entry name" value="Bacterial exopeptidase dimerisation domain"/>
    <property type="match status" value="1"/>
</dbReference>
<dbReference type="InterPro" id="IPR036264">
    <property type="entry name" value="Bact_exopeptidase_dim_dom"/>
</dbReference>
<feature type="binding site" evidence="3">
    <location>
        <position position="189"/>
    </location>
    <ligand>
        <name>Zn(2+)</name>
        <dbReference type="ChEBI" id="CHEBI:29105"/>
        <label>1</label>
    </ligand>
</feature>
<sequence>MKIAGERLWQRLMQMAQIGAIPGEGVNRQALSREEEESWQLMQHWAQESQLETCGDAAGNLFVILPGLDRQAAPLLLGSHLDSQPTGGRFDGVYGVLAALEVLTVLRESGLQPGCDVVAVSWMNEEGSRFAPGMMGSSWFAGARDLAAIHAVADAGGVTVGEALAAIRQRMPLPVWRGSWPPAAYLEAHIEQATVLEKSGATIGVVSGIQGKVTWQVTLHGERGHAGTVPMKERRDVLRSFTRIAQQLYQVTGDADPQVMFTIGRVEMQPNAPSVIPDELTFRIDLRHPQEPRLTALAAQIEQIINALAAPCQVEISRLSEAAPNAFDPRLQQMIAGSARERGYPAISLLSAAGHDARYLAAICPAAMIFIPCRAGISHAPEEWSEPEQVCAGAQVLLDVAVKWLGG</sequence>
<dbReference type="GO" id="GO:0046872">
    <property type="term" value="F:metal ion binding"/>
    <property type="evidence" value="ECO:0007669"/>
    <property type="project" value="UniProtKB-KW"/>
</dbReference>
<feature type="binding site" evidence="3">
    <location>
        <position position="80"/>
    </location>
    <ligand>
        <name>Zn(2+)</name>
        <dbReference type="ChEBI" id="CHEBI:29105"/>
        <label>1</label>
    </ligand>
</feature>
<name>A0A1X1EU96_PANCY</name>
<dbReference type="InterPro" id="IPR011650">
    <property type="entry name" value="Peptidase_M20_dimer"/>
</dbReference>
<dbReference type="CDD" id="cd03884">
    <property type="entry name" value="M20_bAS"/>
    <property type="match status" value="1"/>
</dbReference>
<keyword evidence="6" id="KW-1185">Reference proteome</keyword>
<dbReference type="NCBIfam" id="TIGR01879">
    <property type="entry name" value="hydantase"/>
    <property type="match status" value="1"/>
</dbReference>
<feature type="domain" description="Peptidase M20 dimerisation" evidence="4">
    <location>
        <begin position="209"/>
        <end position="309"/>
    </location>
</feature>
<dbReference type="EMBL" id="MLJI01000001">
    <property type="protein sequence ID" value="ORM93537.1"/>
    <property type="molecule type" value="Genomic_DNA"/>
</dbReference>
<dbReference type="GO" id="GO:0016813">
    <property type="term" value="F:hydrolase activity, acting on carbon-nitrogen (but not peptide) bonds, in linear amidines"/>
    <property type="evidence" value="ECO:0007669"/>
    <property type="project" value="InterPro"/>
</dbReference>
<evidence type="ECO:0000256" key="3">
    <source>
        <dbReference type="PIRSR" id="PIRSR001235-1"/>
    </source>
</evidence>
<evidence type="ECO:0000256" key="1">
    <source>
        <dbReference type="ARBA" id="ARBA00006153"/>
    </source>
</evidence>
<dbReference type="Gene3D" id="3.40.630.10">
    <property type="entry name" value="Zn peptidases"/>
    <property type="match status" value="1"/>
</dbReference>
<dbReference type="SUPFAM" id="SSF53187">
    <property type="entry name" value="Zn-dependent exopeptidases"/>
    <property type="match status" value="1"/>
</dbReference>
<gene>
    <name evidence="5" type="ORF">HA50_09330</name>
</gene>
<keyword evidence="3" id="KW-0862">Zinc</keyword>
<protein>
    <submittedName>
        <fullName evidence="5">Zn-dependent hydrolase</fullName>
    </submittedName>
</protein>
<feature type="binding site" evidence="3">
    <location>
        <position position="91"/>
    </location>
    <ligand>
        <name>Zn(2+)</name>
        <dbReference type="ChEBI" id="CHEBI:29105"/>
        <label>1</label>
    </ligand>
</feature>
<reference evidence="5 6" key="1">
    <citation type="journal article" date="2017" name="Antonie Van Leeuwenhoek">
        <title>Phylogenomic resolution of the bacterial genus Pantoea and its relationship with Erwinia and Tatumella.</title>
        <authorList>
            <person name="Palmer M."/>
            <person name="Steenkamp E.T."/>
            <person name="Coetzee M.P."/>
            <person name="Chan W.Y."/>
            <person name="van Zyl E."/>
            <person name="De Maayer P."/>
            <person name="Coutinho T.A."/>
            <person name="Blom J."/>
            <person name="Smits T.H."/>
            <person name="Duffy B."/>
            <person name="Venter S.N."/>
        </authorList>
    </citation>
    <scope>NUCLEOTIDE SEQUENCE [LARGE SCALE GENOMIC DNA]</scope>
    <source>
        <strain evidence="5 6">LMG 2657</strain>
    </source>
</reference>
<dbReference type="Pfam" id="PF07687">
    <property type="entry name" value="M20_dimer"/>
    <property type="match status" value="1"/>
</dbReference>
<keyword evidence="3" id="KW-0479">Metal-binding</keyword>
<evidence type="ECO:0000313" key="5">
    <source>
        <dbReference type="EMBL" id="ORM93537.1"/>
    </source>
</evidence>
<accession>A0A1X1EU96</accession>
<evidence type="ECO:0000256" key="2">
    <source>
        <dbReference type="ARBA" id="ARBA00022801"/>
    </source>
</evidence>
<dbReference type="PANTHER" id="PTHR32494">
    <property type="entry name" value="ALLANTOATE DEIMINASE-RELATED"/>
    <property type="match status" value="1"/>
</dbReference>
<dbReference type="OrthoDB" id="9808195at2"/>
<dbReference type="STRING" id="55209.HA50_09330"/>
<dbReference type="InterPro" id="IPR002933">
    <property type="entry name" value="Peptidase_M20"/>
</dbReference>
<dbReference type="Pfam" id="PF01546">
    <property type="entry name" value="Peptidase_M20"/>
    <property type="match status" value="1"/>
</dbReference>
<evidence type="ECO:0000259" key="4">
    <source>
        <dbReference type="Pfam" id="PF07687"/>
    </source>
</evidence>
<dbReference type="PANTHER" id="PTHR32494:SF5">
    <property type="entry name" value="ALLANTOATE AMIDOHYDROLASE"/>
    <property type="match status" value="1"/>
</dbReference>
<comment type="similarity">
    <text evidence="1">Belongs to the peptidase M20 family.</text>
</comment>
<keyword evidence="2 5" id="KW-0378">Hydrolase</keyword>
<dbReference type="InterPro" id="IPR010158">
    <property type="entry name" value="Amidase_Cbmase"/>
</dbReference>
<proteinExistence type="inferred from homology"/>